<dbReference type="Proteomes" id="UP000191691">
    <property type="component" value="Unassembled WGS sequence"/>
</dbReference>
<sequence length="388" mass="41779">MENSSFSTLPQKKVKTGVKKAGKKTDKTGKKTTGKKKATPSTSAVHLATPHPHPHPHPHPYPAGTQYAPTYAPIPQTQSVVLEKPSEKFDFTLYCNILRMAPNVRGVGNRKGKMSGCCVVILAVISYLVAIVLGLYIMTSCVSTTAKANAIYLAELSTNGTNDISLRVGYFGGCVSVTEAAETYSPDGNPSTQTSTHCVTNMRSKDLDELSEDLWEPLDLASPSTQSDVQSFLNTALPQAKHLQENVFFFQPPLIHVLLFFVTGIMLLVARTGTSGKKSYKAMLLIAITLSAFSLALALVTVLGSLQGMNALLDSSASGEQRDLGDSLYMSRGKNIQGLQGALVGIVVVFYVMMGALFVQRTPEGGTGYIIQAFQTAGRPLKNRWGRK</sequence>
<feature type="compositionally biased region" description="Basic residues" evidence="1">
    <location>
        <begin position="12"/>
        <end position="22"/>
    </location>
</feature>
<comment type="caution">
    <text evidence="3">The sequence shown here is derived from an EMBL/GenBank/DDBJ whole genome shotgun (WGS) entry which is preliminary data.</text>
</comment>
<keyword evidence="2" id="KW-1133">Transmembrane helix</keyword>
<gene>
    <name evidence="3" type="ORF">PENNAL_c0041G07250</name>
</gene>
<feature type="transmembrane region" description="Helical" evidence="2">
    <location>
        <begin position="282"/>
        <end position="306"/>
    </location>
</feature>
<reference evidence="4" key="1">
    <citation type="journal article" date="2017" name="Nat. Microbiol.">
        <title>Global analysis of biosynthetic gene clusters reveals vast potential of secondary metabolite production in Penicillium species.</title>
        <authorList>
            <person name="Nielsen J.C."/>
            <person name="Grijseels S."/>
            <person name="Prigent S."/>
            <person name="Ji B."/>
            <person name="Dainat J."/>
            <person name="Nielsen K.F."/>
            <person name="Frisvad J.C."/>
            <person name="Workman M."/>
            <person name="Nielsen J."/>
        </authorList>
    </citation>
    <scope>NUCLEOTIDE SEQUENCE [LARGE SCALE GENOMIC DNA]</scope>
    <source>
        <strain evidence="4">IBT 13039</strain>
    </source>
</reference>
<dbReference type="GO" id="GO:0016020">
    <property type="term" value="C:membrane"/>
    <property type="evidence" value="ECO:0007669"/>
    <property type="project" value="InterPro"/>
</dbReference>
<feature type="compositionally biased region" description="Polar residues" evidence="1">
    <location>
        <begin position="1"/>
        <end position="10"/>
    </location>
</feature>
<proteinExistence type="predicted"/>
<accession>A0A1V6Y240</accession>
<dbReference type="InterPro" id="IPR033481">
    <property type="entry name" value="Dni1/Fig1"/>
</dbReference>
<feature type="region of interest" description="Disordered" evidence="1">
    <location>
        <begin position="1"/>
        <end position="68"/>
    </location>
</feature>
<organism evidence="3 4">
    <name type="scientific">Penicillium nalgiovense</name>
    <dbReference type="NCBI Taxonomy" id="60175"/>
    <lineage>
        <taxon>Eukaryota</taxon>
        <taxon>Fungi</taxon>
        <taxon>Dikarya</taxon>
        <taxon>Ascomycota</taxon>
        <taxon>Pezizomycotina</taxon>
        <taxon>Eurotiomycetes</taxon>
        <taxon>Eurotiomycetidae</taxon>
        <taxon>Eurotiales</taxon>
        <taxon>Aspergillaceae</taxon>
        <taxon>Penicillium</taxon>
    </lineage>
</organism>
<feature type="transmembrane region" description="Helical" evidence="2">
    <location>
        <begin position="338"/>
        <end position="359"/>
    </location>
</feature>
<feature type="transmembrane region" description="Helical" evidence="2">
    <location>
        <begin position="248"/>
        <end position="270"/>
    </location>
</feature>
<dbReference type="EMBL" id="MOOB01000041">
    <property type="protein sequence ID" value="OQE81472.1"/>
    <property type="molecule type" value="Genomic_DNA"/>
</dbReference>
<evidence type="ECO:0000313" key="4">
    <source>
        <dbReference type="Proteomes" id="UP000191691"/>
    </source>
</evidence>
<evidence type="ECO:0000256" key="2">
    <source>
        <dbReference type="SAM" id="Phobius"/>
    </source>
</evidence>
<dbReference type="Pfam" id="PF12351">
    <property type="entry name" value="Fig1"/>
    <property type="match status" value="1"/>
</dbReference>
<evidence type="ECO:0000256" key="1">
    <source>
        <dbReference type="SAM" id="MobiDB-lite"/>
    </source>
</evidence>
<dbReference type="AlphaFoldDB" id="A0A1V6Y240"/>
<feature type="transmembrane region" description="Helical" evidence="2">
    <location>
        <begin position="117"/>
        <end position="138"/>
    </location>
</feature>
<keyword evidence="2" id="KW-0472">Membrane</keyword>
<keyword evidence="2" id="KW-0812">Transmembrane</keyword>
<dbReference type="STRING" id="60175.A0A1V6Y240"/>
<name>A0A1V6Y240_PENNA</name>
<evidence type="ECO:0000313" key="3">
    <source>
        <dbReference type="EMBL" id="OQE81472.1"/>
    </source>
</evidence>
<dbReference type="OMA" id="GYFGGCV"/>
<protein>
    <submittedName>
        <fullName evidence="3">Uncharacterized protein</fullName>
    </submittedName>
</protein>
<keyword evidence="4" id="KW-1185">Reference proteome</keyword>